<evidence type="ECO:0000256" key="3">
    <source>
        <dbReference type="ARBA" id="ARBA00022729"/>
    </source>
</evidence>
<evidence type="ECO:0000313" key="5">
    <source>
        <dbReference type="EMBL" id="STZ26594.1"/>
    </source>
</evidence>
<dbReference type="Pfam" id="PF22384">
    <property type="entry name" value="PBP2_Ca3427_like"/>
    <property type="match status" value="1"/>
</dbReference>
<protein>
    <submittedName>
        <fullName evidence="5">ABC-type taurine transport system, periplasmic component</fullName>
    </submittedName>
</protein>
<evidence type="ECO:0000256" key="2">
    <source>
        <dbReference type="ARBA" id="ARBA00010742"/>
    </source>
</evidence>
<reference evidence="5 6" key="1">
    <citation type="submission" date="2018-06" db="EMBL/GenBank/DDBJ databases">
        <authorList>
            <consortium name="Pathogen Informatics"/>
            <person name="Doyle S."/>
        </authorList>
    </citation>
    <scope>NUCLEOTIDE SEQUENCE [LARGE SCALE GENOMIC DNA]</scope>
    <source>
        <strain evidence="5 6">NCTC11179</strain>
    </source>
</reference>
<comment type="subcellular location">
    <subcellularLocation>
        <location evidence="1">Periplasm</location>
    </subcellularLocation>
</comment>
<gene>
    <name evidence="5" type="ORF">NCTC11179_00115</name>
</gene>
<dbReference type="PANTHER" id="PTHR30024">
    <property type="entry name" value="ALIPHATIC SULFONATES-BINDING PROTEIN-RELATED"/>
    <property type="match status" value="1"/>
</dbReference>
<feature type="domain" description="Ca3427-like PBP 2" evidence="4">
    <location>
        <begin position="100"/>
        <end position="179"/>
    </location>
</feature>
<keyword evidence="3" id="KW-0732">Signal</keyword>
<evidence type="ECO:0000256" key="1">
    <source>
        <dbReference type="ARBA" id="ARBA00004418"/>
    </source>
</evidence>
<dbReference type="GO" id="GO:0042597">
    <property type="term" value="C:periplasmic space"/>
    <property type="evidence" value="ECO:0007669"/>
    <property type="project" value="UniProtKB-SubCell"/>
</dbReference>
<keyword evidence="6" id="KW-1185">Reference proteome</keyword>
<evidence type="ECO:0000259" key="4">
    <source>
        <dbReference type="Pfam" id="PF22384"/>
    </source>
</evidence>
<accession>A0A378RHZ6</accession>
<dbReference type="AlphaFoldDB" id="A0A378RHZ6"/>
<dbReference type="InterPro" id="IPR054364">
    <property type="entry name" value="Ca3427-like_PBP2"/>
</dbReference>
<dbReference type="SUPFAM" id="SSF53850">
    <property type="entry name" value="Periplasmic binding protein-like II"/>
    <property type="match status" value="1"/>
</dbReference>
<dbReference type="Gene3D" id="3.40.190.10">
    <property type="entry name" value="Periplasmic binding protein-like II"/>
    <property type="match status" value="2"/>
</dbReference>
<dbReference type="Proteomes" id="UP000255024">
    <property type="component" value="Unassembled WGS sequence"/>
</dbReference>
<comment type="similarity">
    <text evidence="2">Belongs to the bacterial solute-binding protein SsuA/TauA family.</text>
</comment>
<dbReference type="RefSeq" id="WP_115089713.1">
    <property type="nucleotide sequence ID" value="NZ_CP068107.1"/>
</dbReference>
<dbReference type="EMBL" id="UGQL01000001">
    <property type="protein sequence ID" value="STZ26594.1"/>
    <property type="molecule type" value="Genomic_DNA"/>
</dbReference>
<name>A0A378RHZ6_MYROD</name>
<proteinExistence type="inferred from homology"/>
<dbReference type="CDD" id="cd13637">
    <property type="entry name" value="PBP2_Ca3427_like"/>
    <property type="match status" value="1"/>
</dbReference>
<dbReference type="PANTHER" id="PTHR30024:SF47">
    <property type="entry name" value="TAURINE-BINDING PERIPLASMIC PROTEIN"/>
    <property type="match status" value="1"/>
</dbReference>
<evidence type="ECO:0000313" key="6">
    <source>
        <dbReference type="Proteomes" id="UP000255024"/>
    </source>
</evidence>
<sequence>MKEVRIVGVPEHFNLPWHLCLENGEFNAIGIDLQWTDIPEGTGKMCQMLRQEETDLAIILSEGIIKDITAGNETSIIQEYVASPLLWGIHVAADSPFQSIAELEYKRIAISRLGSGSHLMAIVHAKQMNWDLEKLTFVIVDTLDKAVVALQNKEADYFMWERFMTQPLVDQNVFRRIGECPTPWPSFVLVGRRAFVQQNRALVDNLLEVINATTSEFKFIPSIDRTLAERYNQKVEDIQDWLSLTRWSQRQLSKVNYDKIQQQLVDLQLIDTPKQYEDIKM</sequence>
<organism evidence="5 6">
    <name type="scientific">Myroides odoratus</name>
    <name type="common">Flavobacterium odoratum</name>
    <dbReference type="NCBI Taxonomy" id="256"/>
    <lineage>
        <taxon>Bacteria</taxon>
        <taxon>Pseudomonadati</taxon>
        <taxon>Bacteroidota</taxon>
        <taxon>Flavobacteriia</taxon>
        <taxon>Flavobacteriales</taxon>
        <taxon>Flavobacteriaceae</taxon>
        <taxon>Myroides</taxon>
    </lineage>
</organism>